<feature type="region of interest" description="Disordered" evidence="2">
    <location>
        <begin position="347"/>
        <end position="371"/>
    </location>
</feature>
<evidence type="ECO:0000256" key="1">
    <source>
        <dbReference type="PROSITE-ProRule" id="PRU00176"/>
    </source>
</evidence>
<dbReference type="InterPro" id="IPR012677">
    <property type="entry name" value="Nucleotide-bd_a/b_plait_sf"/>
</dbReference>
<dbReference type="GO" id="GO:0003723">
    <property type="term" value="F:RNA binding"/>
    <property type="evidence" value="ECO:0007669"/>
    <property type="project" value="UniProtKB-UniRule"/>
</dbReference>
<dbReference type="SUPFAM" id="SSF54928">
    <property type="entry name" value="RNA-binding domain, RBD"/>
    <property type="match status" value="1"/>
</dbReference>
<keyword evidence="1" id="KW-0694">RNA-binding</keyword>
<feature type="compositionally biased region" description="Basic and acidic residues" evidence="2">
    <location>
        <begin position="305"/>
        <end position="319"/>
    </location>
</feature>
<evidence type="ECO:0000313" key="4">
    <source>
        <dbReference type="EMBL" id="TFY71503.1"/>
    </source>
</evidence>
<dbReference type="EMBL" id="SEOQ01000048">
    <property type="protein sequence ID" value="TFY71503.1"/>
    <property type="molecule type" value="Genomic_DNA"/>
</dbReference>
<gene>
    <name evidence="4" type="ORF">EVG20_g1487</name>
</gene>
<dbReference type="Gene3D" id="3.30.70.330">
    <property type="match status" value="1"/>
</dbReference>
<comment type="caution">
    <text evidence="4">The sequence shown here is derived from an EMBL/GenBank/DDBJ whole genome shotgun (WGS) entry which is preliminary data.</text>
</comment>
<feature type="domain" description="RRM" evidence="3">
    <location>
        <begin position="72"/>
        <end position="153"/>
    </location>
</feature>
<dbReference type="InterPro" id="IPR000504">
    <property type="entry name" value="RRM_dom"/>
</dbReference>
<protein>
    <recommendedName>
        <fullName evidence="3">RRM domain-containing protein</fullName>
    </recommendedName>
</protein>
<dbReference type="PROSITE" id="PS50102">
    <property type="entry name" value="RRM"/>
    <property type="match status" value="1"/>
</dbReference>
<name>A0A4Y9ZCE9_9AGAM</name>
<feature type="compositionally biased region" description="Low complexity" evidence="2">
    <location>
        <begin position="349"/>
        <end position="360"/>
    </location>
</feature>
<proteinExistence type="predicted"/>
<evidence type="ECO:0000259" key="3">
    <source>
        <dbReference type="PROSITE" id="PS50102"/>
    </source>
</evidence>
<feature type="compositionally biased region" description="Basic and acidic residues" evidence="2">
    <location>
        <begin position="361"/>
        <end position="371"/>
    </location>
</feature>
<accession>A0A4Y9ZCE9</accession>
<dbReference type="InterPro" id="IPR035979">
    <property type="entry name" value="RBD_domain_sf"/>
</dbReference>
<evidence type="ECO:0000256" key="2">
    <source>
        <dbReference type="SAM" id="MobiDB-lite"/>
    </source>
</evidence>
<dbReference type="CDD" id="cd00590">
    <property type="entry name" value="RRM_SF"/>
    <property type="match status" value="1"/>
</dbReference>
<sequence length="371" mass="41911">MSSEYHPYSVSSLPPTACVPFPTLAIPETRLPYSLQHPFETHPLPNPRLHRRHRAHAPPRLHRAQAPPAHQRTVCVSNLPANISKSDLRALFSKFGLVRNIESSGGGSVSADIEYEHAASAGNALRAAAEEPLVLAGVELIVFRPVRAAFVSPKLPDDRLATNWRRKHPEEARAEVMVFIVRGFGPLMDPYDVVNKFMAYGRPYGVDMHPMRSFVQVALPGNDALADEIIAEYERDPLVIRGRIVDVKKGIYWGQEWIDLSPNRNQAPRNKKRNPESIDVAYETVVPETQPEVLQMMAEERQLRRAERWERGRKSKKEETMDDGVGEAEKMRLEWLAQLDAKLTEGKKAGLQQEQEQAEILQEKESQTAKT</sequence>
<dbReference type="STRING" id="205917.A0A4Y9ZCE9"/>
<dbReference type="Proteomes" id="UP000298327">
    <property type="component" value="Unassembled WGS sequence"/>
</dbReference>
<dbReference type="OrthoDB" id="10450867at2759"/>
<feature type="region of interest" description="Disordered" evidence="2">
    <location>
        <begin position="305"/>
        <end position="327"/>
    </location>
</feature>
<evidence type="ECO:0000313" key="5">
    <source>
        <dbReference type="Proteomes" id="UP000298327"/>
    </source>
</evidence>
<reference evidence="4 5" key="1">
    <citation type="submission" date="2019-02" db="EMBL/GenBank/DDBJ databases">
        <title>Genome sequencing of the rare red list fungi Dentipellis fragilis.</title>
        <authorList>
            <person name="Buettner E."/>
            <person name="Kellner H."/>
        </authorList>
    </citation>
    <scope>NUCLEOTIDE SEQUENCE [LARGE SCALE GENOMIC DNA]</scope>
    <source>
        <strain evidence="4 5">DSM 105465</strain>
    </source>
</reference>
<dbReference type="Pfam" id="PF00076">
    <property type="entry name" value="RRM_1"/>
    <property type="match status" value="1"/>
</dbReference>
<organism evidence="4 5">
    <name type="scientific">Dentipellis fragilis</name>
    <dbReference type="NCBI Taxonomy" id="205917"/>
    <lineage>
        <taxon>Eukaryota</taxon>
        <taxon>Fungi</taxon>
        <taxon>Dikarya</taxon>
        <taxon>Basidiomycota</taxon>
        <taxon>Agaricomycotina</taxon>
        <taxon>Agaricomycetes</taxon>
        <taxon>Russulales</taxon>
        <taxon>Hericiaceae</taxon>
        <taxon>Dentipellis</taxon>
    </lineage>
</organism>
<dbReference type="AlphaFoldDB" id="A0A4Y9ZCE9"/>
<dbReference type="SMART" id="SM00360">
    <property type="entry name" value="RRM"/>
    <property type="match status" value="1"/>
</dbReference>
<keyword evidence="5" id="KW-1185">Reference proteome</keyword>